<evidence type="ECO:0000313" key="1">
    <source>
        <dbReference type="EMBL" id="GGC65807.1"/>
    </source>
</evidence>
<dbReference type="InterPro" id="IPR014710">
    <property type="entry name" value="RmlC-like_jellyroll"/>
</dbReference>
<proteinExistence type="predicted"/>
<evidence type="ECO:0008006" key="3">
    <source>
        <dbReference type="Google" id="ProtNLM"/>
    </source>
</evidence>
<dbReference type="SUPFAM" id="SSF51182">
    <property type="entry name" value="RmlC-like cupins"/>
    <property type="match status" value="1"/>
</dbReference>
<dbReference type="Proteomes" id="UP000646833">
    <property type="component" value="Unassembled WGS sequence"/>
</dbReference>
<organism evidence="1 2">
    <name type="scientific">Haloferax sulfurifontis</name>
    <dbReference type="NCBI Taxonomy" id="255616"/>
    <lineage>
        <taxon>Archaea</taxon>
        <taxon>Methanobacteriati</taxon>
        <taxon>Methanobacteriota</taxon>
        <taxon>Stenosarchaea group</taxon>
        <taxon>Halobacteria</taxon>
        <taxon>Halobacteriales</taxon>
        <taxon>Haloferacaceae</taxon>
        <taxon>Haloferax</taxon>
    </lineage>
</organism>
<dbReference type="InterPro" id="IPR011051">
    <property type="entry name" value="RmlC_Cupin_sf"/>
</dbReference>
<accession>A0A830DV27</accession>
<protein>
    <recommendedName>
        <fullName evidence="3">Cupin</fullName>
    </recommendedName>
</protein>
<dbReference type="Gene3D" id="2.60.120.10">
    <property type="entry name" value="Jelly Rolls"/>
    <property type="match status" value="1"/>
</dbReference>
<comment type="caution">
    <text evidence="1">The sequence shown here is derived from an EMBL/GenBank/DDBJ whole genome shotgun (WGS) entry which is preliminary data.</text>
</comment>
<evidence type="ECO:0000313" key="2">
    <source>
        <dbReference type="Proteomes" id="UP000646833"/>
    </source>
</evidence>
<reference evidence="1" key="1">
    <citation type="journal article" date="2014" name="Int. J. Syst. Evol. Microbiol.">
        <title>Complete genome sequence of Corynebacterium casei LMG S-19264T (=DSM 44701T), isolated from a smear-ripened cheese.</title>
        <authorList>
            <consortium name="US DOE Joint Genome Institute (JGI-PGF)"/>
            <person name="Walter F."/>
            <person name="Albersmeier A."/>
            <person name="Kalinowski J."/>
            <person name="Ruckert C."/>
        </authorList>
    </citation>
    <scope>NUCLEOTIDE SEQUENCE</scope>
    <source>
        <strain evidence="1">CCM 7217</strain>
    </source>
</reference>
<dbReference type="EMBL" id="BMCI01000005">
    <property type="protein sequence ID" value="GGC65807.1"/>
    <property type="molecule type" value="Genomic_DNA"/>
</dbReference>
<name>A0A830DV27_9EURY</name>
<gene>
    <name evidence="1" type="ORF">GCM10007209_29880</name>
</gene>
<dbReference type="RefSeq" id="WP_188424287.1">
    <property type="nucleotide sequence ID" value="NZ_BMCI01000005.1"/>
</dbReference>
<dbReference type="AlphaFoldDB" id="A0A830DV27"/>
<sequence length="119" mass="12708">MTDSTEVDELVVTELSDAESTALEAGRTESVDLSDVAVTRATLEPGWGTEDGHGETELDYCQNAHDIYVVSGTLGLELDDGTRTEIAAGCAATIPPGHHGWTVGDERLVYLEFDPSEQP</sequence>
<reference evidence="1" key="2">
    <citation type="submission" date="2020-09" db="EMBL/GenBank/DDBJ databases">
        <authorList>
            <person name="Sun Q."/>
            <person name="Sedlacek I."/>
        </authorList>
    </citation>
    <scope>NUCLEOTIDE SEQUENCE</scope>
    <source>
        <strain evidence="1">CCM 7217</strain>
    </source>
</reference>